<reference evidence="1" key="1">
    <citation type="journal article" date="2021" name="PeerJ">
        <title>Extensive microbial diversity within the chicken gut microbiome revealed by metagenomics and culture.</title>
        <authorList>
            <person name="Gilroy R."/>
            <person name="Ravi A."/>
            <person name="Getino M."/>
            <person name="Pursley I."/>
            <person name="Horton D.L."/>
            <person name="Alikhan N.F."/>
            <person name="Baker D."/>
            <person name="Gharbi K."/>
            <person name="Hall N."/>
            <person name="Watson M."/>
            <person name="Adriaenssens E.M."/>
            <person name="Foster-Nyarko E."/>
            <person name="Jarju S."/>
            <person name="Secka A."/>
            <person name="Antonio M."/>
            <person name="Oren A."/>
            <person name="Chaudhuri R.R."/>
            <person name="La Ragione R."/>
            <person name="Hildebrand F."/>
            <person name="Pallen M.J."/>
        </authorList>
    </citation>
    <scope>NUCLEOTIDE SEQUENCE</scope>
    <source>
        <strain evidence="1">CHK199-9574</strain>
    </source>
</reference>
<gene>
    <name evidence="1" type="ORF">H9728_04405</name>
</gene>
<dbReference type="EMBL" id="DXCO01000033">
    <property type="protein sequence ID" value="HIY78264.1"/>
    <property type="molecule type" value="Genomic_DNA"/>
</dbReference>
<evidence type="ECO:0000313" key="1">
    <source>
        <dbReference type="EMBL" id="HIY78264.1"/>
    </source>
</evidence>
<dbReference type="Pfam" id="PF12663">
    <property type="entry name" value="DUF3788"/>
    <property type="match status" value="1"/>
</dbReference>
<evidence type="ECO:0000313" key="2">
    <source>
        <dbReference type="Proteomes" id="UP000824135"/>
    </source>
</evidence>
<organism evidence="1 2">
    <name type="scientific">Candidatus Borkfalkia excrementavium</name>
    <dbReference type="NCBI Taxonomy" id="2838505"/>
    <lineage>
        <taxon>Bacteria</taxon>
        <taxon>Bacillati</taxon>
        <taxon>Bacillota</taxon>
        <taxon>Clostridia</taxon>
        <taxon>Christensenellales</taxon>
        <taxon>Christensenellaceae</taxon>
        <taxon>Candidatus Borkfalkia</taxon>
    </lineage>
</organism>
<proteinExistence type="predicted"/>
<sequence length="168" mass="20207">MEALHFPCRRVIIFYDKIKFITESAMLDKIPDPKQMTNLVGKTLYEIWVQLCALIEERYEMDRLWDKGGKAWTYEYKYRRGGKTLCALYARENCIGFMIILGKDERLKFEKDRDNYSEYVQNVYDKTQAYHDGKWIMFEPKDDSLFKDFIGLLKIKRKPNRKRENEGS</sequence>
<dbReference type="Proteomes" id="UP000824135">
    <property type="component" value="Unassembled WGS sequence"/>
</dbReference>
<dbReference type="InterPro" id="IPR024265">
    <property type="entry name" value="DUF3788"/>
</dbReference>
<name>A0A9D1Z8M6_9FIRM</name>
<accession>A0A9D1Z8M6</accession>
<reference evidence="1" key="2">
    <citation type="submission" date="2021-04" db="EMBL/GenBank/DDBJ databases">
        <authorList>
            <person name="Gilroy R."/>
        </authorList>
    </citation>
    <scope>NUCLEOTIDE SEQUENCE</scope>
    <source>
        <strain evidence="1">CHK199-9574</strain>
    </source>
</reference>
<protein>
    <submittedName>
        <fullName evidence="1">DUF3788 domain-containing protein</fullName>
    </submittedName>
</protein>
<comment type="caution">
    <text evidence="1">The sequence shown here is derived from an EMBL/GenBank/DDBJ whole genome shotgun (WGS) entry which is preliminary data.</text>
</comment>
<dbReference type="AlphaFoldDB" id="A0A9D1Z8M6"/>